<keyword evidence="2" id="KW-0813">Transport</keyword>
<evidence type="ECO:0000256" key="11">
    <source>
        <dbReference type="SAM" id="Phobius"/>
    </source>
</evidence>
<evidence type="ECO:0000256" key="6">
    <source>
        <dbReference type="ARBA" id="ARBA00022692"/>
    </source>
</evidence>
<dbReference type="CDD" id="cd06579">
    <property type="entry name" value="TM_PBP1_transp_AraH_like"/>
    <property type="match status" value="1"/>
</dbReference>
<evidence type="ECO:0000256" key="1">
    <source>
        <dbReference type="ARBA" id="ARBA00004651"/>
    </source>
</evidence>
<reference evidence="12" key="3">
    <citation type="submission" date="2024-05" db="EMBL/GenBank/DDBJ databases">
        <title>Yangia mangrovi SAOS 153D genome.</title>
        <authorList>
            <person name="Verma A."/>
            <person name="Pal Y."/>
            <person name="Sundharam S."/>
            <person name="Bisht B."/>
            <person name="Srinivasan K."/>
        </authorList>
    </citation>
    <scope>NUCLEOTIDE SEQUENCE</scope>
    <source>
        <strain evidence="12">SAOS 153D</strain>
    </source>
</reference>
<dbReference type="GO" id="GO:0005886">
    <property type="term" value="C:plasma membrane"/>
    <property type="evidence" value="ECO:0007669"/>
    <property type="project" value="UniProtKB-SubCell"/>
</dbReference>
<dbReference type="Proteomes" id="UP000217448">
    <property type="component" value="Unassembled WGS sequence"/>
</dbReference>
<dbReference type="AlphaFoldDB" id="A0A2A3K024"/>
<proteinExistence type="predicted"/>
<dbReference type="EMBL" id="NTHN01000076">
    <property type="protein sequence ID" value="PBD20094.1"/>
    <property type="molecule type" value="Genomic_DNA"/>
</dbReference>
<keyword evidence="3" id="KW-1003">Cell membrane</keyword>
<protein>
    <recommendedName>
        <fullName evidence="10">Xylose transport system permease protein XylH</fullName>
    </recommendedName>
</protein>
<evidence type="ECO:0000256" key="7">
    <source>
        <dbReference type="ARBA" id="ARBA00022989"/>
    </source>
</evidence>
<evidence type="ECO:0000313" key="14">
    <source>
        <dbReference type="Proteomes" id="UP000217448"/>
    </source>
</evidence>
<dbReference type="GO" id="GO:0022857">
    <property type="term" value="F:transmembrane transporter activity"/>
    <property type="evidence" value="ECO:0007669"/>
    <property type="project" value="InterPro"/>
</dbReference>
<dbReference type="OrthoDB" id="192433at2"/>
<dbReference type="Pfam" id="PF02653">
    <property type="entry name" value="BPD_transp_2"/>
    <property type="match status" value="1"/>
</dbReference>
<feature type="transmembrane region" description="Helical" evidence="11">
    <location>
        <begin position="173"/>
        <end position="194"/>
    </location>
</feature>
<evidence type="ECO:0000256" key="3">
    <source>
        <dbReference type="ARBA" id="ARBA00022475"/>
    </source>
</evidence>
<evidence type="ECO:0000313" key="12">
    <source>
        <dbReference type="EMBL" id="MCT4371607.1"/>
    </source>
</evidence>
<comment type="subcellular location">
    <subcellularLocation>
        <location evidence="1">Cell membrane</location>
        <topology evidence="1">Multi-pass membrane protein</topology>
    </subcellularLocation>
</comment>
<evidence type="ECO:0000256" key="8">
    <source>
        <dbReference type="ARBA" id="ARBA00023136"/>
    </source>
</evidence>
<evidence type="ECO:0000313" key="13">
    <source>
        <dbReference type="EMBL" id="PBD20094.1"/>
    </source>
</evidence>
<feature type="transmembrane region" description="Helical" evidence="11">
    <location>
        <begin position="238"/>
        <end position="257"/>
    </location>
</feature>
<feature type="transmembrane region" description="Helical" evidence="11">
    <location>
        <begin position="83"/>
        <end position="114"/>
    </location>
</feature>
<reference evidence="13" key="1">
    <citation type="submission" date="2017-09" db="EMBL/GenBank/DDBJ databases">
        <title>Yangia sp. SAOS 153D whole genome sequencing.</title>
        <authorList>
            <person name="Verma A."/>
            <person name="Krishnamurthi S."/>
        </authorList>
    </citation>
    <scope>NUCLEOTIDE SEQUENCE [LARGE SCALE GENOMIC DNA]</scope>
    <source>
        <strain evidence="13">SAOS 153D</strain>
    </source>
</reference>
<keyword evidence="5" id="KW-0762">Sugar transport</keyword>
<accession>A0A2A3K024</accession>
<dbReference type="PANTHER" id="PTHR32196">
    <property type="entry name" value="ABC TRANSPORTER PERMEASE PROTEIN YPHD-RELATED-RELATED"/>
    <property type="match status" value="1"/>
</dbReference>
<feature type="transmembrane region" description="Helical" evidence="11">
    <location>
        <begin position="60"/>
        <end position="77"/>
    </location>
</feature>
<reference evidence="14" key="2">
    <citation type="submission" date="2023-07" db="EMBL/GenBank/DDBJ databases">
        <title>Yangia mangrovi SAOS 153D genome.</title>
        <authorList>
            <person name="Verma A."/>
            <person name="Pal Y."/>
            <person name="Sundharam S."/>
            <person name="Bisht B."/>
            <person name="Srinivasan K."/>
        </authorList>
    </citation>
    <scope>NUCLEOTIDE SEQUENCE [LARGE SCALE GENOMIC DNA]</scope>
    <source>
        <strain evidence="14">SAOS 153D</strain>
    </source>
</reference>
<keyword evidence="14" id="KW-1185">Reference proteome</keyword>
<evidence type="ECO:0000256" key="10">
    <source>
        <dbReference type="ARBA" id="ARBA00035686"/>
    </source>
</evidence>
<evidence type="ECO:0000256" key="2">
    <source>
        <dbReference type="ARBA" id="ARBA00022448"/>
    </source>
</evidence>
<comment type="function">
    <text evidence="9">Part of the binding-protein-dependent transport system for D-xylose. Probably responsible for the translocation of the substrate across the membrane.</text>
</comment>
<name>A0A2A3K024_9RHOB</name>
<evidence type="ECO:0000256" key="4">
    <source>
        <dbReference type="ARBA" id="ARBA00022519"/>
    </source>
</evidence>
<feature type="transmembrane region" description="Helical" evidence="11">
    <location>
        <begin position="345"/>
        <end position="364"/>
    </location>
</feature>
<evidence type="ECO:0000256" key="9">
    <source>
        <dbReference type="ARBA" id="ARBA00035611"/>
    </source>
</evidence>
<dbReference type="RefSeq" id="WP_095881432.1">
    <property type="nucleotide sequence ID" value="NZ_NTHN02000028.1"/>
</dbReference>
<evidence type="ECO:0000256" key="5">
    <source>
        <dbReference type="ARBA" id="ARBA00022597"/>
    </source>
</evidence>
<feature type="transmembrane region" description="Helical" evidence="11">
    <location>
        <begin position="278"/>
        <end position="300"/>
    </location>
</feature>
<keyword evidence="6 11" id="KW-0812">Transmembrane</keyword>
<feature type="transmembrane region" description="Helical" evidence="11">
    <location>
        <begin position="126"/>
        <end position="153"/>
    </location>
</feature>
<keyword evidence="7 11" id="KW-1133">Transmembrane helix</keyword>
<feature type="transmembrane region" description="Helical" evidence="11">
    <location>
        <begin position="214"/>
        <end position="232"/>
    </location>
</feature>
<keyword evidence="4" id="KW-0997">Cell inner membrane</keyword>
<organism evidence="13">
    <name type="scientific">Alloyangia mangrovi</name>
    <dbReference type="NCBI Taxonomy" id="1779329"/>
    <lineage>
        <taxon>Bacteria</taxon>
        <taxon>Pseudomonadati</taxon>
        <taxon>Pseudomonadota</taxon>
        <taxon>Alphaproteobacteria</taxon>
        <taxon>Rhodobacterales</taxon>
        <taxon>Roseobacteraceae</taxon>
        <taxon>Alloyangia</taxon>
    </lineage>
</organism>
<dbReference type="PANTHER" id="PTHR32196:SF32">
    <property type="entry name" value="XYLOSE TRANSPORT SYSTEM PERMEASE PROTEIN XYLH"/>
    <property type="match status" value="1"/>
</dbReference>
<comment type="caution">
    <text evidence="13">The sequence shown here is derived from an EMBL/GenBank/DDBJ whole genome shotgun (WGS) entry which is preliminary data.</text>
</comment>
<dbReference type="EMBL" id="NTHN02000028">
    <property type="protein sequence ID" value="MCT4371607.1"/>
    <property type="molecule type" value="Genomic_DNA"/>
</dbReference>
<dbReference type="InterPro" id="IPR001851">
    <property type="entry name" value="ABC_transp_permease"/>
</dbReference>
<sequence>MSQAVSSSSRPVSAQLLDALSTRWRVVPVVVSLLVIWGIFASLSPVFLTPQNMTNLADQITTTSIVALGLVMVLLVSEIDLSVAALSAVCAGVNGVLVANLGWPFPIALACALLTGGLTGMVQGSLVVFSGAPAFIISLGFSLALQGVLLILLPTSSGLVALAGTDVQAVFSWKLPSVLSYGLALLGGLVVIAVRLADHRKRLAYGLPSNGGKALGVGAAILAAALLTVWIFDSYRGVPVPLAILVGLFTAFSYLTTQTRFGTWLYGIGGNREATRRAGIPVNFVKISAFTLLGMLTAVGGMVASARVLGVSPASADETLLLESIAAAVIGGTSLFGGRGNVWSALLGALVIGSIANGMFLINASTEARLLVQGSVLVLAVLADATLARSTTAGRR</sequence>
<gene>
    <name evidence="12" type="ORF">CLG85_015285</name>
    <name evidence="13" type="ORF">CLG85_05950</name>
</gene>
<keyword evidence="8 11" id="KW-0472">Membrane</keyword>
<feature type="transmembrane region" description="Helical" evidence="11">
    <location>
        <begin position="26"/>
        <end position="48"/>
    </location>
</feature>